<dbReference type="EMBL" id="CAJOBF010001370">
    <property type="protein sequence ID" value="CAF3943470.1"/>
    <property type="molecule type" value="Genomic_DNA"/>
</dbReference>
<organism evidence="1 2">
    <name type="scientific">Rotaria magnacalcarata</name>
    <dbReference type="NCBI Taxonomy" id="392030"/>
    <lineage>
        <taxon>Eukaryota</taxon>
        <taxon>Metazoa</taxon>
        <taxon>Spiralia</taxon>
        <taxon>Gnathifera</taxon>
        <taxon>Rotifera</taxon>
        <taxon>Eurotatoria</taxon>
        <taxon>Bdelloidea</taxon>
        <taxon>Philodinida</taxon>
        <taxon>Philodinidae</taxon>
        <taxon>Rotaria</taxon>
    </lineage>
</organism>
<evidence type="ECO:0000313" key="1">
    <source>
        <dbReference type="EMBL" id="CAF3943470.1"/>
    </source>
</evidence>
<protein>
    <submittedName>
        <fullName evidence="1">Uncharacterized protein</fullName>
    </submittedName>
</protein>
<evidence type="ECO:0000313" key="2">
    <source>
        <dbReference type="Proteomes" id="UP000663842"/>
    </source>
</evidence>
<reference evidence="1" key="1">
    <citation type="submission" date="2021-02" db="EMBL/GenBank/DDBJ databases">
        <authorList>
            <person name="Nowell W R."/>
        </authorList>
    </citation>
    <scope>NUCLEOTIDE SEQUENCE</scope>
</reference>
<name>A0A819KCX2_9BILA</name>
<proteinExistence type="predicted"/>
<gene>
    <name evidence="1" type="ORF">UXM345_LOCUS12900</name>
</gene>
<sequence length="164" mass="19111">MIALVIVQKRWETSVTNCRTFQGADISSDHSLVLCNIKLKLKRLQHKPQHSQRYDMSQLKDQTTRQLYQGRIELNSKKLHSTCNLDEHAAQIEKAVKEALQAIVTLKKTPKTPWISDQTLDLADKKRKAKQIKHLSVDNIKEYKNLCNKVKHSARQDKEKWIQD</sequence>
<dbReference type="AlphaFoldDB" id="A0A819KCX2"/>
<comment type="caution">
    <text evidence="1">The sequence shown here is derived from an EMBL/GenBank/DDBJ whole genome shotgun (WGS) entry which is preliminary data.</text>
</comment>
<dbReference type="Proteomes" id="UP000663842">
    <property type="component" value="Unassembled WGS sequence"/>
</dbReference>
<accession>A0A819KCX2</accession>